<protein>
    <recommendedName>
        <fullName evidence="3">BHLH domain-containing protein</fullName>
    </recommendedName>
</protein>
<gene>
    <name evidence="1" type="primary">A03p013190.1_BraROA</name>
    <name evidence="1" type="ORF">IGI04_009811</name>
</gene>
<evidence type="ECO:0008006" key="3">
    <source>
        <dbReference type="Google" id="ProtNLM"/>
    </source>
</evidence>
<comment type="caution">
    <text evidence="1">The sequence shown here is derived from an EMBL/GenBank/DDBJ whole genome shotgun (WGS) entry which is preliminary data.</text>
</comment>
<keyword evidence="2" id="KW-1185">Reference proteome</keyword>
<organism evidence="1 2">
    <name type="scientific">Brassica rapa subsp. trilocularis</name>
    <dbReference type="NCBI Taxonomy" id="1813537"/>
    <lineage>
        <taxon>Eukaryota</taxon>
        <taxon>Viridiplantae</taxon>
        <taxon>Streptophyta</taxon>
        <taxon>Embryophyta</taxon>
        <taxon>Tracheophyta</taxon>
        <taxon>Spermatophyta</taxon>
        <taxon>Magnoliopsida</taxon>
        <taxon>eudicotyledons</taxon>
        <taxon>Gunneridae</taxon>
        <taxon>Pentapetalae</taxon>
        <taxon>rosids</taxon>
        <taxon>malvids</taxon>
        <taxon>Brassicales</taxon>
        <taxon>Brassicaceae</taxon>
        <taxon>Brassiceae</taxon>
        <taxon>Brassica</taxon>
    </lineage>
</organism>
<name>A0ABQ7MYD1_BRACM</name>
<dbReference type="Proteomes" id="UP000823674">
    <property type="component" value="Chromosome A03"/>
</dbReference>
<dbReference type="EMBL" id="JADBGQ010000003">
    <property type="protein sequence ID" value="KAG5403692.1"/>
    <property type="molecule type" value="Genomic_DNA"/>
</dbReference>
<evidence type="ECO:0000313" key="2">
    <source>
        <dbReference type="Proteomes" id="UP000823674"/>
    </source>
</evidence>
<accession>A0ABQ7MYD1</accession>
<reference evidence="1 2" key="1">
    <citation type="submission" date="2021-03" db="EMBL/GenBank/DDBJ databases">
        <authorList>
            <person name="King G.J."/>
            <person name="Bancroft I."/>
            <person name="Baten A."/>
            <person name="Bloomfield J."/>
            <person name="Borpatragohain P."/>
            <person name="He Z."/>
            <person name="Irish N."/>
            <person name="Irwin J."/>
            <person name="Liu K."/>
            <person name="Mauleon R.P."/>
            <person name="Moore J."/>
            <person name="Morris R."/>
            <person name="Ostergaard L."/>
            <person name="Wang B."/>
            <person name="Wells R."/>
        </authorList>
    </citation>
    <scope>NUCLEOTIDE SEQUENCE [LARGE SCALE GENOMIC DNA]</scope>
    <source>
        <strain evidence="1">R-o-18</strain>
        <tissue evidence="1">Leaf</tissue>
    </source>
</reference>
<evidence type="ECO:0000313" key="1">
    <source>
        <dbReference type="EMBL" id="KAG5403692.1"/>
    </source>
</evidence>
<sequence>MEVDQKQNNQQTCDANFTANVRVRKRMELLKRLVPGSELIDNNDYLIKETLDYIYCLSPSAS</sequence>
<proteinExistence type="predicted"/>